<keyword evidence="6" id="KW-0175">Coiled coil</keyword>
<dbReference type="InterPro" id="IPR038323">
    <property type="entry name" value="ArAE_1_C_sf"/>
</dbReference>
<protein>
    <recommendedName>
        <fullName evidence="8">Putative aromatic acid exporter C-terminal domain-containing protein</fullName>
    </recommendedName>
</protein>
<evidence type="ECO:0000313" key="10">
    <source>
        <dbReference type="Proteomes" id="UP000461585"/>
    </source>
</evidence>
<feature type="transmembrane region" description="Helical" evidence="7">
    <location>
        <begin position="118"/>
        <end position="141"/>
    </location>
</feature>
<sequence length="322" mass="36293">MWFLLFRAAKKTLGFLLAVGVAELAGLEFSLSAGVITLLMFLDPVRQSPRTAWQRVATAAAALLLSSLAFRTFGFNLAAFGGFLFLFVAGVLAARANAGLVVNTVLVTHVYALERADLPVLANEMGLMLVGVATALLLNLYMPSTERIIRELIGDLEGQLRAVLLHMGSQLENQCRLDTEQVSLEALEETIQRGKEKAEAFINSDYLHNRQYYLAYFRMREEQHNQLRHMCRHFDVIHVAREQGSVLARFTERLSAAIAEENSGEELLEEIGRLKAFFKTQPLPASREEFENRASLYQYLNDLEAFVSIKRRFVLGYRKEEA</sequence>
<evidence type="ECO:0000313" key="9">
    <source>
        <dbReference type="EMBL" id="NDL67763.1"/>
    </source>
</evidence>
<feature type="coiled-coil region" evidence="6">
    <location>
        <begin position="177"/>
        <end position="204"/>
    </location>
</feature>
<reference evidence="9 10" key="1">
    <citation type="submission" date="2020-01" db="EMBL/GenBank/DDBJ databases">
        <title>Anaeroalcalibacter tamaniensis gen. nov., sp. nov., moderately halophilic strictly anaerobic fermenter bacterium from mud volcano of Taman peninsula.</title>
        <authorList>
            <person name="Frolova A."/>
            <person name="Merkel A.Y."/>
            <person name="Slobodkin A.I."/>
        </authorList>
    </citation>
    <scope>NUCLEOTIDE SEQUENCE [LARGE SCALE GENOMIC DNA]</scope>
    <source>
        <strain evidence="9 10">F-3ap</strain>
    </source>
</reference>
<keyword evidence="2" id="KW-1003">Cell membrane</keyword>
<dbReference type="AlphaFoldDB" id="A0A7X5HW56"/>
<comment type="caution">
    <text evidence="9">The sequence shown here is derived from an EMBL/GenBank/DDBJ whole genome shotgun (WGS) entry which is preliminary data.</text>
</comment>
<comment type="subcellular location">
    <subcellularLocation>
        <location evidence="1">Cell membrane</location>
        <topology evidence="1">Multi-pass membrane protein</topology>
    </subcellularLocation>
</comment>
<evidence type="ECO:0000256" key="2">
    <source>
        <dbReference type="ARBA" id="ARBA00022475"/>
    </source>
</evidence>
<evidence type="ECO:0000259" key="8">
    <source>
        <dbReference type="Pfam" id="PF11728"/>
    </source>
</evidence>
<dbReference type="GO" id="GO:0005886">
    <property type="term" value="C:plasma membrane"/>
    <property type="evidence" value="ECO:0007669"/>
    <property type="project" value="UniProtKB-SubCell"/>
</dbReference>
<dbReference type="RefSeq" id="WP_162370491.1">
    <property type="nucleotide sequence ID" value="NZ_JAAEEH010000020.1"/>
</dbReference>
<organism evidence="9 10">
    <name type="scientific">Anaerotalea alkaliphila</name>
    <dbReference type="NCBI Taxonomy" id="2662126"/>
    <lineage>
        <taxon>Bacteria</taxon>
        <taxon>Bacillati</taxon>
        <taxon>Bacillota</taxon>
        <taxon>Clostridia</taxon>
        <taxon>Eubacteriales</taxon>
        <taxon>Anaerotalea</taxon>
    </lineage>
</organism>
<evidence type="ECO:0000256" key="5">
    <source>
        <dbReference type="ARBA" id="ARBA00023136"/>
    </source>
</evidence>
<dbReference type="Proteomes" id="UP000461585">
    <property type="component" value="Unassembled WGS sequence"/>
</dbReference>
<keyword evidence="10" id="KW-1185">Reference proteome</keyword>
<keyword evidence="3 7" id="KW-0812">Transmembrane</keyword>
<dbReference type="InterPro" id="IPR052984">
    <property type="entry name" value="UPF0421"/>
</dbReference>
<proteinExistence type="predicted"/>
<dbReference type="PANTHER" id="PTHR40064:SF1">
    <property type="entry name" value="MEMBRANE PROTEIN"/>
    <property type="match status" value="1"/>
</dbReference>
<evidence type="ECO:0000256" key="4">
    <source>
        <dbReference type="ARBA" id="ARBA00022989"/>
    </source>
</evidence>
<dbReference type="InterPro" id="IPR021062">
    <property type="entry name" value="ArAE_1_C"/>
</dbReference>
<evidence type="ECO:0000256" key="7">
    <source>
        <dbReference type="SAM" id="Phobius"/>
    </source>
</evidence>
<dbReference type="InterPro" id="IPR010343">
    <property type="entry name" value="ArAE_1"/>
</dbReference>
<feature type="transmembrane region" description="Helical" evidence="7">
    <location>
        <begin position="12"/>
        <end position="40"/>
    </location>
</feature>
<keyword evidence="4 7" id="KW-1133">Transmembrane helix</keyword>
<gene>
    <name evidence="9" type="ORF">GXN74_08435</name>
</gene>
<keyword evidence="5 7" id="KW-0472">Membrane</keyword>
<evidence type="ECO:0000256" key="1">
    <source>
        <dbReference type="ARBA" id="ARBA00004651"/>
    </source>
</evidence>
<name>A0A7X5HW56_9FIRM</name>
<dbReference type="PANTHER" id="PTHR40064">
    <property type="entry name" value="MEMBRANE PROTEIN-RELATED"/>
    <property type="match status" value="1"/>
</dbReference>
<feature type="transmembrane region" description="Helical" evidence="7">
    <location>
        <begin position="77"/>
        <end position="98"/>
    </location>
</feature>
<accession>A0A7X5HW56</accession>
<feature type="transmembrane region" description="Helical" evidence="7">
    <location>
        <begin position="52"/>
        <end position="70"/>
    </location>
</feature>
<dbReference type="Gene3D" id="1.20.120.940">
    <property type="entry name" value="Putative aromatic acid exporter, C-terminal domain"/>
    <property type="match status" value="1"/>
</dbReference>
<dbReference type="Pfam" id="PF06081">
    <property type="entry name" value="ArAE_1"/>
    <property type="match status" value="1"/>
</dbReference>
<dbReference type="EMBL" id="JAAEEH010000020">
    <property type="protein sequence ID" value="NDL67763.1"/>
    <property type="molecule type" value="Genomic_DNA"/>
</dbReference>
<evidence type="ECO:0000256" key="6">
    <source>
        <dbReference type="SAM" id="Coils"/>
    </source>
</evidence>
<feature type="domain" description="Putative aromatic acid exporter C-terminal" evidence="8">
    <location>
        <begin position="147"/>
        <end position="311"/>
    </location>
</feature>
<dbReference type="Pfam" id="PF11728">
    <property type="entry name" value="ArAE_1_C"/>
    <property type="match status" value="1"/>
</dbReference>
<evidence type="ECO:0000256" key="3">
    <source>
        <dbReference type="ARBA" id="ARBA00022692"/>
    </source>
</evidence>